<dbReference type="PANTHER" id="PTHR37754:SF4">
    <property type="entry name" value="EF-HAND DOMAIN-CONTAINING PROTEIN"/>
    <property type="match status" value="1"/>
</dbReference>
<comment type="caution">
    <text evidence="3">The sequence shown here is derived from an EMBL/GenBank/DDBJ whole genome shotgun (WGS) entry which is preliminary data.</text>
</comment>
<sequence>MFDFILLMGKVFYKLLGKEWSEKHIRKITDHVFDMVKNQAETVNLTFEDLYIAVLLVYNGINKYIPGRHFDPPSKRRVKEVMKECDINKDNQIDHDEFFNFIQKMAPETFYVVHKKIITTLVVAPTVATTTKKAAEGVPGIGKLVQRLPNLVYTALMTIAAVWFQESFQDSAF</sequence>
<dbReference type="PROSITE" id="PS00018">
    <property type="entry name" value="EF_HAND_1"/>
    <property type="match status" value="1"/>
</dbReference>
<dbReference type="InterPro" id="IPR011992">
    <property type="entry name" value="EF-hand-dom_pair"/>
</dbReference>
<protein>
    <recommendedName>
        <fullName evidence="2">EF-hand domain-containing protein</fullName>
    </recommendedName>
</protein>
<dbReference type="SUPFAM" id="SSF47473">
    <property type="entry name" value="EF-hand"/>
    <property type="match status" value="1"/>
</dbReference>
<keyword evidence="1" id="KW-0106">Calcium</keyword>
<evidence type="ECO:0000313" key="4">
    <source>
        <dbReference type="Proteomes" id="UP001603857"/>
    </source>
</evidence>
<evidence type="ECO:0000313" key="3">
    <source>
        <dbReference type="EMBL" id="KAL2319380.1"/>
    </source>
</evidence>
<reference evidence="3 4" key="1">
    <citation type="submission" date="2024-08" db="EMBL/GenBank/DDBJ databases">
        <title>Insights into the chromosomal genome structure of Flemingia macrophylla.</title>
        <authorList>
            <person name="Ding Y."/>
            <person name="Zhao Y."/>
            <person name="Bi W."/>
            <person name="Wu M."/>
            <person name="Zhao G."/>
            <person name="Gong Y."/>
            <person name="Li W."/>
            <person name="Zhang P."/>
        </authorList>
    </citation>
    <scope>NUCLEOTIDE SEQUENCE [LARGE SCALE GENOMIC DNA]</scope>
    <source>
        <strain evidence="3">DYQJB</strain>
        <tissue evidence="3">Leaf</tissue>
    </source>
</reference>
<dbReference type="PANTHER" id="PTHR37754">
    <property type="entry name" value="CALCIUM ION-BINDING PROTEIN"/>
    <property type="match status" value="1"/>
</dbReference>
<dbReference type="SMART" id="SM00054">
    <property type="entry name" value="EFh"/>
    <property type="match status" value="1"/>
</dbReference>
<evidence type="ECO:0000259" key="2">
    <source>
        <dbReference type="PROSITE" id="PS50222"/>
    </source>
</evidence>
<keyword evidence="4" id="KW-1185">Reference proteome</keyword>
<proteinExistence type="predicted"/>
<dbReference type="PROSITE" id="PS50222">
    <property type="entry name" value="EF_HAND_2"/>
    <property type="match status" value="1"/>
</dbReference>
<dbReference type="Gene3D" id="1.10.238.10">
    <property type="entry name" value="EF-hand"/>
    <property type="match status" value="1"/>
</dbReference>
<dbReference type="InterPro" id="IPR002048">
    <property type="entry name" value="EF_hand_dom"/>
</dbReference>
<accession>A0ABD1L787</accession>
<name>A0ABD1L787_9FABA</name>
<organism evidence="3 4">
    <name type="scientific">Flemingia macrophylla</name>
    <dbReference type="NCBI Taxonomy" id="520843"/>
    <lineage>
        <taxon>Eukaryota</taxon>
        <taxon>Viridiplantae</taxon>
        <taxon>Streptophyta</taxon>
        <taxon>Embryophyta</taxon>
        <taxon>Tracheophyta</taxon>
        <taxon>Spermatophyta</taxon>
        <taxon>Magnoliopsida</taxon>
        <taxon>eudicotyledons</taxon>
        <taxon>Gunneridae</taxon>
        <taxon>Pentapetalae</taxon>
        <taxon>rosids</taxon>
        <taxon>fabids</taxon>
        <taxon>Fabales</taxon>
        <taxon>Fabaceae</taxon>
        <taxon>Papilionoideae</taxon>
        <taxon>50 kb inversion clade</taxon>
        <taxon>NPAAA clade</taxon>
        <taxon>indigoferoid/millettioid clade</taxon>
        <taxon>Phaseoleae</taxon>
        <taxon>Flemingia</taxon>
    </lineage>
</organism>
<dbReference type="InterPro" id="IPR018247">
    <property type="entry name" value="EF_Hand_1_Ca_BS"/>
</dbReference>
<gene>
    <name evidence="3" type="ORF">Fmac_028349</name>
</gene>
<dbReference type="Proteomes" id="UP001603857">
    <property type="component" value="Unassembled WGS sequence"/>
</dbReference>
<feature type="domain" description="EF-hand" evidence="2">
    <location>
        <begin position="73"/>
        <end position="108"/>
    </location>
</feature>
<dbReference type="AlphaFoldDB" id="A0ABD1L787"/>
<evidence type="ECO:0000256" key="1">
    <source>
        <dbReference type="ARBA" id="ARBA00022837"/>
    </source>
</evidence>
<dbReference type="EMBL" id="JBGMDY010000010">
    <property type="protein sequence ID" value="KAL2319380.1"/>
    <property type="molecule type" value="Genomic_DNA"/>
</dbReference>